<protein>
    <submittedName>
        <fullName evidence="1">Uncharacterized protein</fullName>
    </submittedName>
</protein>
<accession>A0ABT5KI76</accession>
<reference evidence="1 2" key="1">
    <citation type="submission" date="2022-10" db="EMBL/GenBank/DDBJ databases">
        <title>Paucibacter sp. hw1 Genome sequencing.</title>
        <authorList>
            <person name="Park S."/>
        </authorList>
    </citation>
    <scope>NUCLEOTIDE SEQUENCE [LARGE SCALE GENOMIC DNA]</scope>
    <source>
        <strain evidence="2">hw1</strain>
    </source>
</reference>
<dbReference type="RefSeq" id="WP_273601754.1">
    <property type="nucleotide sequence ID" value="NZ_JAQQXT010000013.1"/>
</dbReference>
<proteinExistence type="predicted"/>
<keyword evidence="2" id="KW-1185">Reference proteome</keyword>
<name>A0ABT5KI76_9BURK</name>
<comment type="caution">
    <text evidence="1">The sequence shown here is derived from an EMBL/GenBank/DDBJ whole genome shotgun (WGS) entry which is preliminary data.</text>
</comment>
<dbReference type="Proteomes" id="UP001221189">
    <property type="component" value="Unassembled WGS sequence"/>
</dbReference>
<gene>
    <name evidence="1" type="ORF">PRZ03_18500</name>
</gene>
<sequence length="213" mass="24844">MERDAITKNLKRIETSCGLDIFFWALIRELGTGDTLAQIRPRLPYDLSVPKLSELVKSFLPEFAPLLEKPKSERLADMQALYVKNIAATERFNIECELVCSAYDANHSVYKYFTQDWFKKFNAQKGQATSRNIEWKFDFLTWILWWIQTGKIDSRGRGREQYQMCRNNDTGPYSSENCYCATGEENRADAREWSRSAIPLRLLFQLSLDEPLT</sequence>
<dbReference type="EMBL" id="JAQQXT010000013">
    <property type="protein sequence ID" value="MDC8773571.1"/>
    <property type="molecule type" value="Genomic_DNA"/>
</dbReference>
<evidence type="ECO:0000313" key="2">
    <source>
        <dbReference type="Proteomes" id="UP001221189"/>
    </source>
</evidence>
<evidence type="ECO:0000313" key="1">
    <source>
        <dbReference type="EMBL" id="MDC8773571.1"/>
    </source>
</evidence>
<organism evidence="1 2">
    <name type="scientific">Roseateles albus</name>
    <dbReference type="NCBI Taxonomy" id="2987525"/>
    <lineage>
        <taxon>Bacteria</taxon>
        <taxon>Pseudomonadati</taxon>
        <taxon>Pseudomonadota</taxon>
        <taxon>Betaproteobacteria</taxon>
        <taxon>Burkholderiales</taxon>
        <taxon>Sphaerotilaceae</taxon>
        <taxon>Roseateles</taxon>
    </lineage>
</organism>